<reference evidence="1 2" key="1">
    <citation type="submission" date="2022-11" db="EMBL/GenBank/DDBJ databases">
        <title>Deinococcus ZS9-10, Low Temperature and Draught-tolerating, UV-resistant Bacteria from Continental Antarctica.</title>
        <authorList>
            <person name="Cheng L."/>
        </authorList>
    </citation>
    <scope>NUCLEOTIDE SEQUENCE [LARGE SCALE GENOMIC DNA]</scope>
    <source>
        <strain evidence="1 2">ZS9-10</strain>
    </source>
</reference>
<evidence type="ECO:0000313" key="2">
    <source>
        <dbReference type="Proteomes" id="UP001276150"/>
    </source>
</evidence>
<evidence type="ECO:0000313" key="1">
    <source>
        <dbReference type="EMBL" id="MDV6376608.1"/>
    </source>
</evidence>
<sequence length="80" mass="8744">MTALNATSLKPAAQQAMSYLIREMSGPGALLLPLRLFLAVGWLRAMIEKAIIPGWWDGQALTVWLLAHLCNSPRFPGNAL</sequence>
<name>A0ABU4DVX1_9DEIO</name>
<dbReference type="EMBL" id="JAPMIV010000079">
    <property type="protein sequence ID" value="MDV6376608.1"/>
    <property type="molecule type" value="Genomic_DNA"/>
</dbReference>
<dbReference type="Proteomes" id="UP001276150">
    <property type="component" value="Unassembled WGS sequence"/>
</dbReference>
<organism evidence="1 2">
    <name type="scientific">Deinococcus arenicola</name>
    <dbReference type="NCBI Taxonomy" id="2994950"/>
    <lineage>
        <taxon>Bacteria</taxon>
        <taxon>Thermotogati</taxon>
        <taxon>Deinococcota</taxon>
        <taxon>Deinococci</taxon>
        <taxon>Deinococcales</taxon>
        <taxon>Deinococcaceae</taxon>
        <taxon>Deinococcus</taxon>
    </lineage>
</organism>
<gene>
    <name evidence="1" type="ORF">ORD21_18615</name>
</gene>
<dbReference type="RefSeq" id="WP_317641962.1">
    <property type="nucleotide sequence ID" value="NZ_JAPMIV010000079.1"/>
</dbReference>
<accession>A0ABU4DVX1</accession>
<comment type="caution">
    <text evidence="1">The sequence shown here is derived from an EMBL/GenBank/DDBJ whole genome shotgun (WGS) entry which is preliminary data.</text>
</comment>
<proteinExistence type="predicted"/>
<keyword evidence="2" id="KW-1185">Reference proteome</keyword>
<protein>
    <submittedName>
        <fullName evidence="1">Uncharacterized protein</fullName>
    </submittedName>
</protein>